<dbReference type="PANTHER" id="PTHR21461:SF40">
    <property type="entry name" value="GLYCOSYLTRANSFERASE FAMILY 92 PROTEIN"/>
    <property type="match status" value="1"/>
</dbReference>
<organism evidence="9 10">
    <name type="scientific">Aphidius gifuensis</name>
    <name type="common">Parasitoid wasp</name>
    <dbReference type="NCBI Taxonomy" id="684658"/>
    <lineage>
        <taxon>Eukaryota</taxon>
        <taxon>Metazoa</taxon>
        <taxon>Ecdysozoa</taxon>
        <taxon>Arthropoda</taxon>
        <taxon>Hexapoda</taxon>
        <taxon>Insecta</taxon>
        <taxon>Pterygota</taxon>
        <taxon>Neoptera</taxon>
        <taxon>Endopterygota</taxon>
        <taxon>Hymenoptera</taxon>
        <taxon>Apocrita</taxon>
        <taxon>Ichneumonoidea</taxon>
        <taxon>Braconidae</taxon>
        <taxon>Aphidiinae</taxon>
        <taxon>Aphidius</taxon>
    </lineage>
</organism>
<dbReference type="GO" id="GO:0005737">
    <property type="term" value="C:cytoplasm"/>
    <property type="evidence" value="ECO:0007669"/>
    <property type="project" value="TreeGrafter"/>
</dbReference>
<keyword evidence="7 8" id="KW-0472">Membrane</keyword>
<dbReference type="Proteomes" id="UP000639338">
    <property type="component" value="Unassembled WGS sequence"/>
</dbReference>
<evidence type="ECO:0000313" key="10">
    <source>
        <dbReference type="Proteomes" id="UP000639338"/>
    </source>
</evidence>
<dbReference type="InterPro" id="IPR008166">
    <property type="entry name" value="Glyco_transf_92"/>
</dbReference>
<evidence type="ECO:0000256" key="4">
    <source>
        <dbReference type="ARBA" id="ARBA00022679"/>
    </source>
</evidence>
<evidence type="ECO:0000256" key="8">
    <source>
        <dbReference type="RuleBase" id="RU366017"/>
    </source>
</evidence>
<keyword evidence="6 8" id="KW-1133">Transmembrane helix</keyword>
<comment type="subcellular location">
    <subcellularLocation>
        <location evidence="1">Membrane</location>
        <topology evidence="1">Single-pass membrane protein</topology>
    </subcellularLocation>
</comment>
<keyword evidence="5 8" id="KW-0812">Transmembrane</keyword>
<dbReference type="GO" id="GO:0016020">
    <property type="term" value="C:membrane"/>
    <property type="evidence" value="ECO:0007669"/>
    <property type="project" value="UniProtKB-SubCell"/>
</dbReference>
<feature type="transmembrane region" description="Helical" evidence="8">
    <location>
        <begin position="31"/>
        <end position="53"/>
    </location>
</feature>
<dbReference type="OrthoDB" id="2526284at2759"/>
<evidence type="ECO:0000256" key="6">
    <source>
        <dbReference type="ARBA" id="ARBA00022989"/>
    </source>
</evidence>
<keyword evidence="4 8" id="KW-0808">Transferase</keyword>
<evidence type="ECO:0000256" key="2">
    <source>
        <dbReference type="ARBA" id="ARBA00007647"/>
    </source>
</evidence>
<reference evidence="9 10" key="1">
    <citation type="submission" date="2020-08" db="EMBL/GenBank/DDBJ databases">
        <title>Aphidius gifuensis genome sequencing and assembly.</title>
        <authorList>
            <person name="Du Z."/>
        </authorList>
    </citation>
    <scope>NUCLEOTIDE SEQUENCE [LARGE SCALE GENOMIC DNA]</scope>
    <source>
        <strain evidence="9">YNYX2018</strain>
        <tissue evidence="9">Adults</tissue>
    </source>
</reference>
<evidence type="ECO:0000256" key="3">
    <source>
        <dbReference type="ARBA" id="ARBA00022676"/>
    </source>
</evidence>
<protein>
    <recommendedName>
        <fullName evidence="8">Glycosyltransferase family 92 protein</fullName>
        <ecNumber evidence="8">2.4.1.-</ecNumber>
    </recommendedName>
</protein>
<comment type="caution">
    <text evidence="9">The sequence shown here is derived from an EMBL/GenBank/DDBJ whole genome shotgun (WGS) entry which is preliminary data.</text>
</comment>
<name>A0A834Y1L5_APHGI</name>
<dbReference type="Pfam" id="PF01697">
    <property type="entry name" value="Glyco_transf_92"/>
    <property type="match status" value="1"/>
</dbReference>
<keyword evidence="10" id="KW-1185">Reference proteome</keyword>
<evidence type="ECO:0000256" key="1">
    <source>
        <dbReference type="ARBA" id="ARBA00004167"/>
    </source>
</evidence>
<evidence type="ECO:0000256" key="7">
    <source>
        <dbReference type="ARBA" id="ARBA00023136"/>
    </source>
</evidence>
<evidence type="ECO:0000256" key="5">
    <source>
        <dbReference type="ARBA" id="ARBA00022692"/>
    </source>
</evidence>
<dbReference type="PANTHER" id="PTHR21461">
    <property type="entry name" value="GLYCOSYLTRANSFERASE FAMILY 92 PROTEIN"/>
    <property type="match status" value="1"/>
</dbReference>
<dbReference type="AlphaFoldDB" id="A0A834Y1L5"/>
<gene>
    <name evidence="9" type="ORF">HCN44_006531</name>
</gene>
<evidence type="ECO:0000313" key="9">
    <source>
        <dbReference type="EMBL" id="KAF7995424.1"/>
    </source>
</evidence>
<sequence>MGTRRGGFASLGGAGSIRGSAGVLKERANMSFMLVVMFFAVFGLIVLTEIFLIDERRSNGGNGALGGHRQGHGRLAPAPDRPDYEEVAVEDYVGLKGGFDAQIGMLIKDDKIKKSSSIISSKNDIINLTPNIELQLPQLDQNIRQTSGEWLPVTNTRFKFYVYSAYYDDRIITSTTNKKYNSKYDKINNNNYNKGLIRIIGATKTRTPDRVWCRLWYTQINNSTTTNNTTKSITVPAKIKAIRENWNLKYSACFIICQLPKVIDNSNNTIPESVSIVSKLKIQPTNRLKIQNRPDERPAVRQSLGICVKPLHYNYNRVLQLVEFIELHKILGTAHVTLYNDTVGDEASCVLKYYEAKGVVSILPWHKLDMISQREIRTEGLFAALNDCLYRSMYKYDFVALLDLDEFIIPRHNDTIIDLIQWMSSKVNIKSGGSFSFQNAFFYLQWPDDPWVTTSKTEAEAGLITLRKTRRKSKLHPHKQRSKYICKPRDVVEAGNHFVWEFLPGHGTLNVLADHAILHHYRVCEFGGDDCVKTPSVIDRTAYKYRDKLTKTINNIWSDLDNNCQLPKLQPVPVLSPLVPSSPDQIPTR</sequence>
<dbReference type="EMBL" id="JACMRX010000002">
    <property type="protein sequence ID" value="KAF7995424.1"/>
    <property type="molecule type" value="Genomic_DNA"/>
</dbReference>
<accession>A0A834Y1L5</accession>
<dbReference type="GO" id="GO:0016757">
    <property type="term" value="F:glycosyltransferase activity"/>
    <property type="evidence" value="ECO:0007669"/>
    <property type="project" value="UniProtKB-UniRule"/>
</dbReference>
<comment type="similarity">
    <text evidence="2 8">Belongs to the glycosyltransferase 92 family.</text>
</comment>
<dbReference type="EC" id="2.4.1.-" evidence="8"/>
<proteinExistence type="inferred from homology"/>
<keyword evidence="3 8" id="KW-0328">Glycosyltransferase</keyword>